<organism evidence="1">
    <name type="scientific">Arundo donax</name>
    <name type="common">Giant reed</name>
    <name type="synonym">Donax arundinaceus</name>
    <dbReference type="NCBI Taxonomy" id="35708"/>
    <lineage>
        <taxon>Eukaryota</taxon>
        <taxon>Viridiplantae</taxon>
        <taxon>Streptophyta</taxon>
        <taxon>Embryophyta</taxon>
        <taxon>Tracheophyta</taxon>
        <taxon>Spermatophyta</taxon>
        <taxon>Magnoliopsida</taxon>
        <taxon>Liliopsida</taxon>
        <taxon>Poales</taxon>
        <taxon>Poaceae</taxon>
        <taxon>PACMAD clade</taxon>
        <taxon>Arundinoideae</taxon>
        <taxon>Arundineae</taxon>
        <taxon>Arundo</taxon>
    </lineage>
</organism>
<name>A0A0A9GZS4_ARUDO</name>
<dbReference type="AlphaFoldDB" id="A0A0A9GZS4"/>
<evidence type="ECO:0000313" key="1">
    <source>
        <dbReference type="EMBL" id="JAE30027.1"/>
    </source>
</evidence>
<dbReference type="EMBL" id="GBRH01167869">
    <property type="protein sequence ID" value="JAE30027.1"/>
    <property type="molecule type" value="Transcribed_RNA"/>
</dbReference>
<reference evidence="1" key="2">
    <citation type="journal article" date="2015" name="Data Brief">
        <title>Shoot transcriptome of the giant reed, Arundo donax.</title>
        <authorList>
            <person name="Barrero R.A."/>
            <person name="Guerrero F.D."/>
            <person name="Moolhuijzen P."/>
            <person name="Goolsby J.A."/>
            <person name="Tidwell J."/>
            <person name="Bellgard S.E."/>
            <person name="Bellgard M.I."/>
        </authorList>
    </citation>
    <scope>NUCLEOTIDE SEQUENCE</scope>
    <source>
        <tissue evidence="1">Shoot tissue taken approximately 20 cm above the soil surface</tissue>
    </source>
</reference>
<proteinExistence type="predicted"/>
<accession>A0A0A9GZS4</accession>
<protein>
    <submittedName>
        <fullName evidence="1">Uncharacterized protein</fullName>
    </submittedName>
</protein>
<sequence>MWIWVQFSLPFYNNNNKAFSSKQVGVG</sequence>
<reference evidence="1" key="1">
    <citation type="submission" date="2014-09" db="EMBL/GenBank/DDBJ databases">
        <authorList>
            <person name="Magalhaes I.L.F."/>
            <person name="Oliveira U."/>
            <person name="Santos F.R."/>
            <person name="Vidigal T.H.D.A."/>
            <person name="Brescovit A.D."/>
            <person name="Santos A.J."/>
        </authorList>
    </citation>
    <scope>NUCLEOTIDE SEQUENCE</scope>
    <source>
        <tissue evidence="1">Shoot tissue taken approximately 20 cm above the soil surface</tissue>
    </source>
</reference>